<proteinExistence type="inferred from homology"/>
<reference evidence="6 7" key="1">
    <citation type="submission" date="2020-10" db="EMBL/GenBank/DDBJ databases">
        <title>Connecting structure to function with the recovery of over 1000 high-quality activated sludge metagenome-assembled genomes encoding full-length rRNA genes using long-read sequencing.</title>
        <authorList>
            <person name="Singleton C.M."/>
            <person name="Petriglieri F."/>
            <person name="Kristensen J.M."/>
            <person name="Kirkegaard R.H."/>
            <person name="Michaelsen T.Y."/>
            <person name="Andersen M.H."/>
            <person name="Karst S.M."/>
            <person name="Dueholm M.S."/>
            <person name="Nielsen P.H."/>
            <person name="Albertsen M."/>
        </authorList>
    </citation>
    <scope>NUCLEOTIDE SEQUENCE [LARGE SCALE GENOMIC DNA]</scope>
    <source>
        <strain evidence="6">Ribe_18-Q3-R11-54_MAXAC.273</strain>
    </source>
</reference>
<comment type="similarity">
    <text evidence="1 3">Belongs to the pirin family.</text>
</comment>
<evidence type="ECO:0000256" key="2">
    <source>
        <dbReference type="PIRSR" id="PIRSR006232-1"/>
    </source>
</evidence>
<evidence type="ECO:0000313" key="7">
    <source>
        <dbReference type="Proteomes" id="UP000808337"/>
    </source>
</evidence>
<feature type="binding site" evidence="2">
    <location>
        <position position="59"/>
    </location>
    <ligand>
        <name>Fe cation</name>
        <dbReference type="ChEBI" id="CHEBI:24875"/>
    </ligand>
</feature>
<keyword evidence="2" id="KW-0408">Iron</keyword>
<dbReference type="InterPro" id="IPR003829">
    <property type="entry name" value="Pirin_N_dom"/>
</dbReference>
<comment type="caution">
    <text evidence="6">The sequence shown here is derived from an EMBL/GenBank/DDBJ whole genome shotgun (WGS) entry which is preliminary data.</text>
</comment>
<name>A0A9D7XLB7_9BACT</name>
<evidence type="ECO:0000313" key="6">
    <source>
        <dbReference type="EMBL" id="MBK9980949.1"/>
    </source>
</evidence>
<feature type="domain" description="Quercetin 2,3-dioxygenase C-terminal cupin" evidence="5">
    <location>
        <begin position="148"/>
        <end position="235"/>
    </location>
</feature>
<dbReference type="PANTHER" id="PTHR43212:SF3">
    <property type="entry name" value="QUERCETIN 2,3-DIOXYGENASE"/>
    <property type="match status" value="1"/>
</dbReference>
<accession>A0A9D7XLB7</accession>
<protein>
    <submittedName>
        <fullName evidence="6">Pirin family protein</fullName>
    </submittedName>
</protein>
<dbReference type="EMBL" id="JADKGY010000001">
    <property type="protein sequence ID" value="MBK9980949.1"/>
    <property type="molecule type" value="Genomic_DNA"/>
</dbReference>
<feature type="binding site" evidence="2">
    <location>
        <position position="61"/>
    </location>
    <ligand>
        <name>Fe cation</name>
        <dbReference type="ChEBI" id="CHEBI:24875"/>
    </ligand>
</feature>
<comment type="cofactor">
    <cofactor evidence="2">
        <name>Fe cation</name>
        <dbReference type="ChEBI" id="CHEBI:24875"/>
    </cofactor>
    <text evidence="2">Binds 1 Fe cation per subunit.</text>
</comment>
<sequence length="238" mass="26895">MSNIVLHKAETRGDADHGWLHSRHTFSFADYHDPSRMHFGLLRVLNDDQVAAGMGFGTHRHDNMEIISIPLEGDLEHKDSIGNTTVIRNGDVQAMSAGSGISHSEYNKNKDKLVKFLQIWVFPNKRNVTPRYDQITLNTDDRHNTLQQIVSPNADDAGVWIHQDAWFHLGRFDKDYSVDYTMKKSGNGVYAFILKGDFTIDGNELNERDGIGIWNTSKISLKANSPDAEILLMEVPMS</sequence>
<dbReference type="AlphaFoldDB" id="A0A9D7XLB7"/>
<evidence type="ECO:0000256" key="1">
    <source>
        <dbReference type="ARBA" id="ARBA00008416"/>
    </source>
</evidence>
<feature type="binding site" evidence="2">
    <location>
        <position position="103"/>
    </location>
    <ligand>
        <name>Fe cation</name>
        <dbReference type="ChEBI" id="CHEBI:24875"/>
    </ligand>
</feature>
<dbReference type="InterPro" id="IPR011051">
    <property type="entry name" value="RmlC_Cupin_sf"/>
</dbReference>
<dbReference type="CDD" id="cd02910">
    <property type="entry name" value="cupin_Yhhw_N"/>
    <property type="match status" value="1"/>
</dbReference>
<dbReference type="Proteomes" id="UP000808337">
    <property type="component" value="Unassembled WGS sequence"/>
</dbReference>
<dbReference type="SUPFAM" id="SSF51182">
    <property type="entry name" value="RmlC-like cupins"/>
    <property type="match status" value="1"/>
</dbReference>
<evidence type="ECO:0000259" key="5">
    <source>
        <dbReference type="Pfam" id="PF17954"/>
    </source>
</evidence>
<gene>
    <name evidence="6" type="ORF">IPP15_00755</name>
</gene>
<dbReference type="PANTHER" id="PTHR43212">
    <property type="entry name" value="QUERCETIN 2,3-DIOXYGENASE"/>
    <property type="match status" value="1"/>
</dbReference>
<evidence type="ECO:0000256" key="3">
    <source>
        <dbReference type="RuleBase" id="RU003457"/>
    </source>
</evidence>
<keyword evidence="2" id="KW-0479">Metal-binding</keyword>
<feature type="binding site" evidence="2">
    <location>
        <position position="105"/>
    </location>
    <ligand>
        <name>Fe cation</name>
        <dbReference type="ChEBI" id="CHEBI:24875"/>
    </ligand>
</feature>
<organism evidence="6 7">
    <name type="scientific">Candidatus Opimibacter skivensis</name>
    <dbReference type="NCBI Taxonomy" id="2982028"/>
    <lineage>
        <taxon>Bacteria</taxon>
        <taxon>Pseudomonadati</taxon>
        <taxon>Bacteroidota</taxon>
        <taxon>Saprospiria</taxon>
        <taxon>Saprospirales</taxon>
        <taxon>Saprospiraceae</taxon>
        <taxon>Candidatus Opimibacter</taxon>
    </lineage>
</organism>
<feature type="domain" description="Pirin N-terminal" evidence="4">
    <location>
        <begin position="12"/>
        <end position="121"/>
    </location>
</feature>
<dbReference type="InterPro" id="IPR014710">
    <property type="entry name" value="RmlC-like_jellyroll"/>
</dbReference>
<dbReference type="InterPro" id="IPR012093">
    <property type="entry name" value="Pirin"/>
</dbReference>
<dbReference type="InterPro" id="IPR041602">
    <property type="entry name" value="Quercetinase_C"/>
</dbReference>
<dbReference type="Pfam" id="PF17954">
    <property type="entry name" value="Pirin_C_2"/>
    <property type="match status" value="1"/>
</dbReference>
<evidence type="ECO:0000259" key="4">
    <source>
        <dbReference type="Pfam" id="PF02678"/>
    </source>
</evidence>
<dbReference type="Gene3D" id="2.60.120.10">
    <property type="entry name" value="Jelly Rolls"/>
    <property type="match status" value="2"/>
</dbReference>
<dbReference type="GO" id="GO:0046872">
    <property type="term" value="F:metal ion binding"/>
    <property type="evidence" value="ECO:0007669"/>
    <property type="project" value="UniProtKB-KW"/>
</dbReference>
<dbReference type="PIRSF" id="PIRSF006232">
    <property type="entry name" value="Pirin"/>
    <property type="match status" value="1"/>
</dbReference>
<dbReference type="Pfam" id="PF02678">
    <property type="entry name" value="Pirin"/>
    <property type="match status" value="1"/>
</dbReference>